<protein>
    <submittedName>
        <fullName evidence="2">Uncharacterized protein</fullName>
    </submittedName>
</protein>
<name>A0A448X8J6_9PLAT</name>
<accession>A0A448X8J6</accession>
<evidence type="ECO:0000313" key="3">
    <source>
        <dbReference type="Proteomes" id="UP000784294"/>
    </source>
</evidence>
<feature type="region of interest" description="Disordered" evidence="1">
    <location>
        <begin position="1"/>
        <end position="43"/>
    </location>
</feature>
<comment type="caution">
    <text evidence="2">The sequence shown here is derived from an EMBL/GenBank/DDBJ whole genome shotgun (WGS) entry which is preliminary data.</text>
</comment>
<dbReference type="EMBL" id="CAAALY010116374">
    <property type="protein sequence ID" value="VEL30867.1"/>
    <property type="molecule type" value="Genomic_DNA"/>
</dbReference>
<dbReference type="AlphaFoldDB" id="A0A448X8J6"/>
<organism evidence="2 3">
    <name type="scientific">Protopolystoma xenopodis</name>
    <dbReference type="NCBI Taxonomy" id="117903"/>
    <lineage>
        <taxon>Eukaryota</taxon>
        <taxon>Metazoa</taxon>
        <taxon>Spiralia</taxon>
        <taxon>Lophotrochozoa</taxon>
        <taxon>Platyhelminthes</taxon>
        <taxon>Monogenea</taxon>
        <taxon>Polyopisthocotylea</taxon>
        <taxon>Polystomatidea</taxon>
        <taxon>Polystomatidae</taxon>
        <taxon>Protopolystoma</taxon>
    </lineage>
</organism>
<feature type="compositionally biased region" description="Polar residues" evidence="1">
    <location>
        <begin position="26"/>
        <end position="35"/>
    </location>
</feature>
<dbReference type="Proteomes" id="UP000784294">
    <property type="component" value="Unassembled WGS sequence"/>
</dbReference>
<gene>
    <name evidence="2" type="ORF">PXEA_LOCUS24307</name>
</gene>
<evidence type="ECO:0000313" key="2">
    <source>
        <dbReference type="EMBL" id="VEL30867.1"/>
    </source>
</evidence>
<reference evidence="2" key="1">
    <citation type="submission" date="2018-11" db="EMBL/GenBank/DDBJ databases">
        <authorList>
            <consortium name="Pathogen Informatics"/>
        </authorList>
    </citation>
    <scope>NUCLEOTIDE SEQUENCE</scope>
</reference>
<sequence>MATMLMVPSQTQKKEQLSAKHMPPRHTSTSLNGRSRTLPAEPLDADVAAQPDSARLESGGRCPAQHSFSRYFPHMHRHTMIVELCEVDGVKLSGLMDLCDDGDMMLCKPV</sequence>
<proteinExistence type="predicted"/>
<keyword evidence="3" id="KW-1185">Reference proteome</keyword>
<evidence type="ECO:0000256" key="1">
    <source>
        <dbReference type="SAM" id="MobiDB-lite"/>
    </source>
</evidence>